<dbReference type="InterPro" id="IPR050177">
    <property type="entry name" value="Lipid_A_modif_metabolic_enz"/>
</dbReference>
<reference evidence="3" key="1">
    <citation type="submission" date="2018-03" db="EMBL/GenBank/DDBJ databases">
        <title>Gramella fulva sp. nov., isolated from a dry surface of tidal flat.</title>
        <authorList>
            <person name="Hwang S.H."/>
            <person name="Hwang W.M."/>
            <person name="Kang K."/>
            <person name="Ahn T.-Y."/>
        </authorList>
    </citation>
    <scope>NUCLEOTIDE SEQUENCE [LARGE SCALE GENOMIC DNA]</scope>
    <source>
        <strain evidence="3">SH35</strain>
    </source>
</reference>
<name>A0A2R3Z727_9FLAO</name>
<dbReference type="InterPro" id="IPR036291">
    <property type="entry name" value="NAD(P)-bd_dom_sf"/>
</dbReference>
<dbReference type="Pfam" id="PF01370">
    <property type="entry name" value="Epimerase"/>
    <property type="match status" value="1"/>
</dbReference>
<dbReference type="OrthoDB" id="112777at2"/>
<evidence type="ECO:0000259" key="1">
    <source>
        <dbReference type="Pfam" id="PF01370"/>
    </source>
</evidence>
<protein>
    <submittedName>
        <fullName evidence="2">NAD-dependent dehydratase</fullName>
    </submittedName>
</protein>
<evidence type="ECO:0000313" key="2">
    <source>
        <dbReference type="EMBL" id="AVR46059.1"/>
    </source>
</evidence>
<dbReference type="PANTHER" id="PTHR43245">
    <property type="entry name" value="BIFUNCTIONAL POLYMYXIN RESISTANCE PROTEIN ARNA"/>
    <property type="match status" value="1"/>
</dbReference>
<dbReference type="PANTHER" id="PTHR43245:SF13">
    <property type="entry name" value="UDP-D-APIOSE_UDP-D-XYLOSE SYNTHASE 2"/>
    <property type="match status" value="1"/>
</dbReference>
<dbReference type="AlphaFoldDB" id="A0A2R3Z727"/>
<dbReference type="EMBL" id="CP028136">
    <property type="protein sequence ID" value="AVR46059.1"/>
    <property type="molecule type" value="Genomic_DNA"/>
</dbReference>
<dbReference type="InterPro" id="IPR001509">
    <property type="entry name" value="Epimerase_deHydtase"/>
</dbReference>
<organism evidence="2 3">
    <name type="scientific">Christiangramia fulva</name>
    <dbReference type="NCBI Taxonomy" id="2126553"/>
    <lineage>
        <taxon>Bacteria</taxon>
        <taxon>Pseudomonadati</taxon>
        <taxon>Bacteroidota</taxon>
        <taxon>Flavobacteriia</taxon>
        <taxon>Flavobacteriales</taxon>
        <taxon>Flavobacteriaceae</taxon>
        <taxon>Christiangramia</taxon>
    </lineage>
</organism>
<proteinExistence type="predicted"/>
<sequence>MQTILGSGGAIGTELAKALVNYTTNIRLVSRHPEKVNETDELFEADLEDPQATDKAIKNSEIVYLCVGLPYSLQTWKKSWPRIMSNVITSCIKHNCKLVFFDNMYMYDKDHLNGMTEETPVNPCSQKGKVRAEIEQMLKDKANDGLITAMIVRSADFYGPSIKGSSILTETVFKPLSEGKKANWMGSTKYRHSFTYTPDAGKATALLGNTPDAYNEIWHLPTAPNPFTGKEWIEKIARAMDKKPRYMVAPKFVIRVMGIFNPLMEEMLEMMYQYDRDYVFSSKKFEDRFHIKPTPYEQGIKEIVEKDYSIGAMV</sequence>
<dbReference type="RefSeq" id="WP_107012833.1">
    <property type="nucleotide sequence ID" value="NZ_CP028136.1"/>
</dbReference>
<accession>A0A2R3Z727</accession>
<dbReference type="KEGG" id="grs:C7S20_12780"/>
<gene>
    <name evidence="2" type="ORF">C7S20_12780</name>
</gene>
<dbReference type="Proteomes" id="UP000241507">
    <property type="component" value="Chromosome"/>
</dbReference>
<dbReference type="SUPFAM" id="SSF51735">
    <property type="entry name" value="NAD(P)-binding Rossmann-fold domains"/>
    <property type="match status" value="1"/>
</dbReference>
<feature type="domain" description="NAD-dependent epimerase/dehydratase" evidence="1">
    <location>
        <begin position="4"/>
        <end position="213"/>
    </location>
</feature>
<evidence type="ECO:0000313" key="3">
    <source>
        <dbReference type="Proteomes" id="UP000241507"/>
    </source>
</evidence>
<dbReference type="Gene3D" id="3.40.50.720">
    <property type="entry name" value="NAD(P)-binding Rossmann-like Domain"/>
    <property type="match status" value="1"/>
</dbReference>
<keyword evidence="3" id="KW-1185">Reference proteome</keyword>